<evidence type="ECO:0000256" key="12">
    <source>
        <dbReference type="SAM" id="Phobius"/>
    </source>
</evidence>
<evidence type="ECO:0000256" key="10">
    <source>
        <dbReference type="ARBA" id="ARBA00023136"/>
    </source>
</evidence>
<evidence type="ECO:0000256" key="9">
    <source>
        <dbReference type="ARBA" id="ARBA00023012"/>
    </source>
</evidence>
<dbReference type="SUPFAM" id="SSF47384">
    <property type="entry name" value="Homodimeric domain of signal transducing histidine kinase"/>
    <property type="match status" value="1"/>
</dbReference>
<evidence type="ECO:0000256" key="3">
    <source>
        <dbReference type="ARBA" id="ARBA00012438"/>
    </source>
</evidence>
<feature type="domain" description="CHASE" evidence="17">
    <location>
        <begin position="84"/>
        <end position="303"/>
    </location>
</feature>
<dbReference type="SMART" id="SM00086">
    <property type="entry name" value="PAC"/>
    <property type="match status" value="1"/>
</dbReference>
<dbReference type="GO" id="GO:0005886">
    <property type="term" value="C:plasma membrane"/>
    <property type="evidence" value="ECO:0007669"/>
    <property type="project" value="TreeGrafter"/>
</dbReference>
<dbReference type="InterPro" id="IPR003594">
    <property type="entry name" value="HATPase_dom"/>
</dbReference>
<dbReference type="InterPro" id="IPR004358">
    <property type="entry name" value="Sig_transdc_His_kin-like_C"/>
</dbReference>
<keyword evidence="6 12" id="KW-0812">Transmembrane</keyword>
<evidence type="ECO:0000259" key="14">
    <source>
        <dbReference type="PROSITE" id="PS50110"/>
    </source>
</evidence>
<dbReference type="InterPro" id="IPR036097">
    <property type="entry name" value="HisK_dim/P_sf"/>
</dbReference>
<dbReference type="AlphaFoldDB" id="A0A653E517"/>
<dbReference type="CDD" id="cd00130">
    <property type="entry name" value="PAS"/>
    <property type="match status" value="1"/>
</dbReference>
<evidence type="ECO:0000259" key="13">
    <source>
        <dbReference type="PROSITE" id="PS50109"/>
    </source>
</evidence>
<dbReference type="PROSITE" id="PS50109">
    <property type="entry name" value="HIS_KIN"/>
    <property type="match status" value="1"/>
</dbReference>
<keyword evidence="9" id="KW-0902">Two-component regulatory system</keyword>
<dbReference type="SMART" id="SM00388">
    <property type="entry name" value="HisKA"/>
    <property type="match status" value="1"/>
</dbReference>
<feature type="domain" description="PAS" evidence="15">
    <location>
        <begin position="367"/>
        <end position="437"/>
    </location>
</feature>
<dbReference type="Pfam" id="PF08447">
    <property type="entry name" value="PAS_3"/>
    <property type="match status" value="1"/>
</dbReference>
<dbReference type="Gene3D" id="3.30.450.20">
    <property type="entry name" value="PAS domain"/>
    <property type="match status" value="1"/>
</dbReference>
<dbReference type="PROSITE" id="PS50112">
    <property type="entry name" value="PAS"/>
    <property type="match status" value="1"/>
</dbReference>
<dbReference type="Gene3D" id="3.30.450.350">
    <property type="entry name" value="CHASE domain"/>
    <property type="match status" value="1"/>
</dbReference>
<organism evidence="18">
    <name type="scientific">Pseudomonas marincola</name>
    <dbReference type="NCBI Taxonomy" id="437900"/>
    <lineage>
        <taxon>Bacteria</taxon>
        <taxon>Pseudomonadati</taxon>
        <taxon>Pseudomonadota</taxon>
        <taxon>Gammaproteobacteria</taxon>
        <taxon>Pseudomonadales</taxon>
        <taxon>Pseudomonadaceae</taxon>
        <taxon>Pseudomonas</taxon>
    </lineage>
</organism>
<feature type="modified residue" description="4-aspartylphosphate" evidence="11">
    <location>
        <position position="902"/>
    </location>
</feature>
<comment type="subcellular location">
    <subcellularLocation>
        <location evidence="2">Membrane</location>
    </subcellularLocation>
</comment>
<name>A0A653E517_9PSED</name>
<dbReference type="CDD" id="cd16922">
    <property type="entry name" value="HATPase_EvgS-ArcB-TorS-like"/>
    <property type="match status" value="1"/>
</dbReference>
<dbReference type="InterPro" id="IPR001610">
    <property type="entry name" value="PAC"/>
</dbReference>
<evidence type="ECO:0000256" key="1">
    <source>
        <dbReference type="ARBA" id="ARBA00000085"/>
    </source>
</evidence>
<dbReference type="Pfam" id="PF00512">
    <property type="entry name" value="HisKA"/>
    <property type="match status" value="1"/>
</dbReference>
<evidence type="ECO:0000313" key="18">
    <source>
        <dbReference type="EMBL" id="VEV96872.1"/>
    </source>
</evidence>
<dbReference type="InterPro" id="IPR006189">
    <property type="entry name" value="CHASE_dom"/>
</dbReference>
<dbReference type="GO" id="GO:0009927">
    <property type="term" value="F:histidine phosphotransfer kinase activity"/>
    <property type="evidence" value="ECO:0007669"/>
    <property type="project" value="TreeGrafter"/>
</dbReference>
<keyword evidence="8 12" id="KW-1133">Transmembrane helix</keyword>
<evidence type="ECO:0000256" key="5">
    <source>
        <dbReference type="ARBA" id="ARBA00022679"/>
    </source>
</evidence>
<keyword evidence="5" id="KW-0808">Transferase</keyword>
<keyword evidence="10 12" id="KW-0472">Membrane</keyword>
<feature type="domain" description="PAC" evidence="16">
    <location>
        <begin position="441"/>
        <end position="493"/>
    </location>
</feature>
<dbReference type="PROSITE" id="PS50113">
    <property type="entry name" value="PAC"/>
    <property type="match status" value="1"/>
</dbReference>
<dbReference type="PROSITE" id="PS50110">
    <property type="entry name" value="RESPONSE_REGULATORY"/>
    <property type="match status" value="2"/>
</dbReference>
<evidence type="ECO:0000256" key="8">
    <source>
        <dbReference type="ARBA" id="ARBA00022989"/>
    </source>
</evidence>
<dbReference type="Gene3D" id="1.10.287.130">
    <property type="match status" value="1"/>
</dbReference>
<sequence>MMRLSDRFSSTFGRLFSRRNMTAWVTLILSLCIVFFMVYKLLSNQHEAAEQQFDLLTEQLSRQIHTRMVDHEKILLAAAGLMDASNKVTRQDWKRFTDRLQLSDRYPGIQGVGFSQILRPDEITELEVQIRNEGFSDFKVHPQDERQWRSAIIYLEPFSGRNLAAFGFDMFSEARRSKAMLAAATSGESRLTDRLTLVQETEGKVQAGLLMYVPVYQHGMQISNPQERLKALRGFVYSPYRMNDLMTGILGSALRSQDFEIYAGEQVDPERLLFNSHESLPQHSEPTDRSLQLDLYGQTWTLVFHRDPAFTASFEQGHNLLLWLGICISLLLFFLVSSLSQRGEQARSIARQMTEQLRQKKEALRRSEERLELAIKGSNDGLWDLDLETDKLFASPRATEMLGYSKNAPAPDNWHALIHPDSLQNTLAAIEQLLKSRRTHINAECLLLHRQGFSVPVLLRGYILRNEHGEATRISGTSMDLTERKRVDRMKVEFVSTVSHELRTPLTSIAGALGLVNGGALGEVPATMKQMLDIAHQNSLRLSHLINDLLDMDKLVAGKMNFNLQNIDLSKQIDDAISSNQSYADQHDVRLSKQTCEPIAVRADEMRVQQVLANFLSNAIKFSPAGSQVDVSCERRDQRMRISVTDSGCGIDPKFHEQIFQKFSQADSTDSRQKGGTGLGLAISKELVERMHGSIGFDSIPGAGSTFWCELPIAQAFREDDQDSDQHTPLLLVVEDEPDIALLLEQMLTSAQYNVRIASSLEEARELLRTHKFDALTLDLRLPDGSGLELLRELRQCAATQALPVVVVTATEHQGQLDFGLSFEAIDWLGKPIDQQHLLNSLSHALRSMPSRPRVLHVEDDADLRAVVAEQGRDLAEFYFAGSLAQARKSLAREHFDMVLLDISLPDGSGLELLDELHAQYPQLPVVVLSANELPAARLGQVHSVLAKSRTDSNHFLGLLSRLLTAKENQDV</sequence>
<keyword evidence="4 11" id="KW-0597">Phosphoprotein</keyword>
<evidence type="ECO:0000256" key="7">
    <source>
        <dbReference type="ARBA" id="ARBA00022777"/>
    </source>
</evidence>
<dbReference type="InterPro" id="IPR042240">
    <property type="entry name" value="CHASE_sf"/>
</dbReference>
<dbReference type="SMART" id="SM00387">
    <property type="entry name" value="HATPase_c"/>
    <property type="match status" value="1"/>
</dbReference>
<evidence type="ECO:0000256" key="4">
    <source>
        <dbReference type="ARBA" id="ARBA00022553"/>
    </source>
</evidence>
<dbReference type="FunFam" id="1.10.287.130:FF:000001">
    <property type="entry name" value="Two-component sensor histidine kinase"/>
    <property type="match status" value="1"/>
</dbReference>
<dbReference type="InterPro" id="IPR005467">
    <property type="entry name" value="His_kinase_dom"/>
</dbReference>
<evidence type="ECO:0000256" key="2">
    <source>
        <dbReference type="ARBA" id="ARBA00004370"/>
    </source>
</evidence>
<feature type="transmembrane region" description="Helical" evidence="12">
    <location>
        <begin position="320"/>
        <end position="339"/>
    </location>
</feature>
<comment type="catalytic activity">
    <reaction evidence="1">
        <text>ATP + protein L-histidine = ADP + protein N-phospho-L-histidine.</text>
        <dbReference type="EC" id="2.7.13.3"/>
    </reaction>
</comment>
<dbReference type="InterPro" id="IPR001789">
    <property type="entry name" value="Sig_transdc_resp-reg_receiver"/>
</dbReference>
<dbReference type="Gene3D" id="3.40.50.2300">
    <property type="match status" value="2"/>
</dbReference>
<dbReference type="Pfam" id="PF00072">
    <property type="entry name" value="Response_reg"/>
    <property type="match status" value="2"/>
</dbReference>
<dbReference type="Pfam" id="PF03924">
    <property type="entry name" value="CHASE"/>
    <property type="match status" value="1"/>
</dbReference>
<dbReference type="InterPro" id="IPR013655">
    <property type="entry name" value="PAS_fold_3"/>
</dbReference>
<dbReference type="InterPro" id="IPR035965">
    <property type="entry name" value="PAS-like_dom_sf"/>
</dbReference>
<evidence type="ECO:0000256" key="6">
    <source>
        <dbReference type="ARBA" id="ARBA00022692"/>
    </source>
</evidence>
<dbReference type="FunFam" id="3.30.565.10:FF:000010">
    <property type="entry name" value="Sensor histidine kinase RcsC"/>
    <property type="match status" value="1"/>
</dbReference>
<dbReference type="SMART" id="SM00448">
    <property type="entry name" value="REC"/>
    <property type="match status" value="2"/>
</dbReference>
<dbReference type="SMART" id="SM00091">
    <property type="entry name" value="PAS"/>
    <property type="match status" value="1"/>
</dbReference>
<dbReference type="PANTHER" id="PTHR43047:SF72">
    <property type="entry name" value="OSMOSENSING HISTIDINE PROTEIN KINASE SLN1"/>
    <property type="match status" value="1"/>
</dbReference>
<dbReference type="InterPro" id="IPR000014">
    <property type="entry name" value="PAS"/>
</dbReference>
<dbReference type="PROSITE" id="PS50839">
    <property type="entry name" value="CHASE"/>
    <property type="match status" value="1"/>
</dbReference>
<dbReference type="InterPro" id="IPR011006">
    <property type="entry name" value="CheY-like_superfamily"/>
</dbReference>
<dbReference type="SUPFAM" id="SSF55785">
    <property type="entry name" value="PYP-like sensor domain (PAS domain)"/>
    <property type="match status" value="1"/>
</dbReference>
<protein>
    <recommendedName>
        <fullName evidence="3">histidine kinase</fullName>
        <ecNumber evidence="3">2.7.13.3</ecNumber>
    </recommendedName>
</protein>
<dbReference type="GO" id="GO:0000155">
    <property type="term" value="F:phosphorelay sensor kinase activity"/>
    <property type="evidence" value="ECO:0007669"/>
    <property type="project" value="InterPro"/>
</dbReference>
<dbReference type="CDD" id="cd00082">
    <property type="entry name" value="HisKA"/>
    <property type="match status" value="1"/>
</dbReference>
<dbReference type="InterPro" id="IPR003661">
    <property type="entry name" value="HisK_dim/P_dom"/>
</dbReference>
<dbReference type="SUPFAM" id="SSF52172">
    <property type="entry name" value="CheY-like"/>
    <property type="match status" value="2"/>
</dbReference>
<evidence type="ECO:0000259" key="17">
    <source>
        <dbReference type="PROSITE" id="PS50839"/>
    </source>
</evidence>
<evidence type="ECO:0000256" key="11">
    <source>
        <dbReference type="PROSITE-ProRule" id="PRU00169"/>
    </source>
</evidence>
<dbReference type="PANTHER" id="PTHR43047">
    <property type="entry name" value="TWO-COMPONENT HISTIDINE PROTEIN KINASE"/>
    <property type="match status" value="1"/>
</dbReference>
<dbReference type="SUPFAM" id="SSF55874">
    <property type="entry name" value="ATPase domain of HSP90 chaperone/DNA topoisomerase II/histidine kinase"/>
    <property type="match status" value="1"/>
</dbReference>
<feature type="modified residue" description="4-aspartylphosphate" evidence="11">
    <location>
        <position position="779"/>
    </location>
</feature>
<keyword evidence="7 18" id="KW-0418">Kinase</keyword>
<accession>A0A653E517</accession>
<dbReference type="InterPro" id="IPR036890">
    <property type="entry name" value="HATPase_C_sf"/>
</dbReference>
<evidence type="ECO:0000259" key="15">
    <source>
        <dbReference type="PROSITE" id="PS50112"/>
    </source>
</evidence>
<feature type="domain" description="Histidine kinase" evidence="13">
    <location>
        <begin position="497"/>
        <end position="715"/>
    </location>
</feature>
<feature type="domain" description="Response regulatory" evidence="14">
    <location>
        <begin position="854"/>
        <end position="963"/>
    </location>
</feature>
<gene>
    <name evidence="18" type="ORF">PMYSY11_1826</name>
</gene>
<reference evidence="18" key="1">
    <citation type="submission" date="2019-02" db="EMBL/GenBank/DDBJ databases">
        <authorList>
            <consortium name="Genoscope - CEA"/>
            <person name="William W."/>
        </authorList>
    </citation>
    <scope>NUCLEOTIDE SEQUENCE [LARGE SCALE GENOMIC DNA]</scope>
    <source>
        <strain evidence="18">YSy11</strain>
    </source>
</reference>
<dbReference type="PRINTS" id="PR00344">
    <property type="entry name" value="BCTRLSENSOR"/>
</dbReference>
<dbReference type="Pfam" id="PF02518">
    <property type="entry name" value="HATPase_c"/>
    <property type="match status" value="1"/>
</dbReference>
<proteinExistence type="predicted"/>
<dbReference type="InterPro" id="IPR000700">
    <property type="entry name" value="PAS-assoc_C"/>
</dbReference>
<dbReference type="EC" id="2.7.13.3" evidence="3"/>
<dbReference type="SMART" id="SM01079">
    <property type="entry name" value="CHASE"/>
    <property type="match status" value="1"/>
</dbReference>
<dbReference type="NCBIfam" id="TIGR00229">
    <property type="entry name" value="sensory_box"/>
    <property type="match status" value="1"/>
</dbReference>
<evidence type="ECO:0000259" key="16">
    <source>
        <dbReference type="PROSITE" id="PS50113"/>
    </source>
</evidence>
<dbReference type="EMBL" id="LR215729">
    <property type="protein sequence ID" value="VEV96872.1"/>
    <property type="molecule type" value="Genomic_DNA"/>
</dbReference>
<feature type="transmembrane region" description="Helical" evidence="12">
    <location>
        <begin position="21"/>
        <end position="42"/>
    </location>
</feature>
<dbReference type="CDD" id="cd00156">
    <property type="entry name" value="REC"/>
    <property type="match status" value="2"/>
</dbReference>
<feature type="domain" description="Response regulatory" evidence="14">
    <location>
        <begin position="730"/>
        <end position="846"/>
    </location>
</feature>
<dbReference type="Gene3D" id="3.30.565.10">
    <property type="entry name" value="Histidine kinase-like ATPase, C-terminal domain"/>
    <property type="match status" value="1"/>
</dbReference>